<comment type="subcellular location">
    <subcellularLocation>
        <location evidence="1">Membrane</location>
        <topology evidence="1">Peripheral membrane protein</topology>
    </subcellularLocation>
    <subcellularLocation>
        <location evidence="2">Secreted</location>
        <location evidence="2">Cell wall</location>
    </subcellularLocation>
</comment>
<feature type="domain" description="Leucine-rich repeat-containing N-terminal plant-type" evidence="15">
    <location>
        <begin position="98"/>
        <end position="141"/>
    </location>
</feature>
<keyword evidence="6 14" id="KW-0732">Signal</keyword>
<evidence type="ECO:0000256" key="11">
    <source>
        <dbReference type="ARBA" id="ARBA00038043"/>
    </source>
</evidence>
<evidence type="ECO:0000313" key="16">
    <source>
        <dbReference type="EMBL" id="WVZ16737.1"/>
    </source>
</evidence>
<gene>
    <name evidence="16" type="ORF">V8G54_009719</name>
</gene>
<evidence type="ECO:0000256" key="10">
    <source>
        <dbReference type="ARBA" id="ARBA00023157"/>
    </source>
</evidence>
<keyword evidence="17" id="KW-1185">Reference proteome</keyword>
<feature type="chain" id="PRO_5042852042" description="Leucine-rich repeat-containing N-terminal plant-type domain-containing protein" evidence="14">
    <location>
        <begin position="22"/>
        <end position="350"/>
    </location>
</feature>
<dbReference type="InterPro" id="IPR050994">
    <property type="entry name" value="At_inactive_RLKs"/>
</dbReference>
<comment type="similarity">
    <text evidence="11">Belongs to the polygalacturonase-inhibiting protein family.</text>
</comment>
<organism evidence="16 17">
    <name type="scientific">Vigna mungo</name>
    <name type="common">Black gram</name>
    <name type="synonym">Phaseolus mungo</name>
    <dbReference type="NCBI Taxonomy" id="3915"/>
    <lineage>
        <taxon>Eukaryota</taxon>
        <taxon>Viridiplantae</taxon>
        <taxon>Streptophyta</taxon>
        <taxon>Embryophyta</taxon>
        <taxon>Tracheophyta</taxon>
        <taxon>Spermatophyta</taxon>
        <taxon>Magnoliopsida</taxon>
        <taxon>eudicotyledons</taxon>
        <taxon>Gunneridae</taxon>
        <taxon>Pentapetalae</taxon>
        <taxon>rosids</taxon>
        <taxon>fabids</taxon>
        <taxon>Fabales</taxon>
        <taxon>Fabaceae</taxon>
        <taxon>Papilionoideae</taxon>
        <taxon>50 kb inversion clade</taxon>
        <taxon>NPAAA clade</taxon>
        <taxon>indigoferoid/millettioid clade</taxon>
        <taxon>Phaseoleae</taxon>
        <taxon>Vigna</taxon>
    </lineage>
</organism>
<keyword evidence="13" id="KW-1133">Transmembrane helix</keyword>
<name>A0AAQ3NXA4_VIGMU</name>
<feature type="signal peptide" evidence="14">
    <location>
        <begin position="1"/>
        <end position="21"/>
    </location>
</feature>
<evidence type="ECO:0000256" key="12">
    <source>
        <dbReference type="SAM" id="MobiDB-lite"/>
    </source>
</evidence>
<keyword evidence="10" id="KW-1015">Disulfide bond</keyword>
<dbReference type="PANTHER" id="PTHR48010:SF55">
    <property type="entry name" value="OS01G0607900 PROTEIN"/>
    <property type="match status" value="1"/>
</dbReference>
<feature type="transmembrane region" description="Helical" evidence="13">
    <location>
        <begin position="294"/>
        <end position="320"/>
    </location>
</feature>
<evidence type="ECO:0000256" key="5">
    <source>
        <dbReference type="ARBA" id="ARBA00022614"/>
    </source>
</evidence>
<reference evidence="16 17" key="1">
    <citation type="journal article" date="2023" name="Life. Sci Alliance">
        <title>Evolutionary insights into 3D genome organization and epigenetic landscape of Vigna mungo.</title>
        <authorList>
            <person name="Junaid A."/>
            <person name="Singh B."/>
            <person name="Bhatia S."/>
        </authorList>
    </citation>
    <scope>NUCLEOTIDE SEQUENCE [LARGE SCALE GENOMIC DNA]</scope>
    <source>
        <strain evidence="16">Urdbean</strain>
    </source>
</reference>
<dbReference type="EMBL" id="CP144698">
    <property type="protein sequence ID" value="WVZ16737.1"/>
    <property type="molecule type" value="Genomic_DNA"/>
</dbReference>
<keyword evidence="9 13" id="KW-0472">Membrane</keyword>
<evidence type="ECO:0000256" key="13">
    <source>
        <dbReference type="SAM" id="Phobius"/>
    </source>
</evidence>
<keyword evidence="5" id="KW-0433">Leucine-rich repeat</keyword>
<dbReference type="InterPro" id="IPR013210">
    <property type="entry name" value="LRR_N_plant-typ"/>
</dbReference>
<keyword evidence="3" id="KW-0134">Cell wall</keyword>
<evidence type="ECO:0000259" key="15">
    <source>
        <dbReference type="Pfam" id="PF08263"/>
    </source>
</evidence>
<evidence type="ECO:0000256" key="4">
    <source>
        <dbReference type="ARBA" id="ARBA00022525"/>
    </source>
</evidence>
<evidence type="ECO:0000256" key="14">
    <source>
        <dbReference type="SAM" id="SignalP"/>
    </source>
</evidence>
<evidence type="ECO:0000313" key="17">
    <source>
        <dbReference type="Proteomes" id="UP001374535"/>
    </source>
</evidence>
<proteinExistence type="inferred from homology"/>
<dbReference type="InterPro" id="IPR032675">
    <property type="entry name" value="LRR_dom_sf"/>
</dbReference>
<evidence type="ECO:0000256" key="1">
    <source>
        <dbReference type="ARBA" id="ARBA00004170"/>
    </source>
</evidence>
<protein>
    <recommendedName>
        <fullName evidence="15">Leucine-rich repeat-containing N-terminal plant-type domain-containing protein</fullName>
    </recommendedName>
</protein>
<dbReference type="Proteomes" id="UP001374535">
    <property type="component" value="Chromosome 3"/>
</dbReference>
<feature type="region of interest" description="Disordered" evidence="12">
    <location>
        <begin position="329"/>
        <end position="350"/>
    </location>
</feature>
<dbReference type="FunFam" id="3.80.10.10:FF:000400">
    <property type="entry name" value="Nuclear pore complex protein NUP107"/>
    <property type="match status" value="1"/>
</dbReference>
<dbReference type="Pfam" id="PF08263">
    <property type="entry name" value="LRRNT_2"/>
    <property type="match status" value="1"/>
</dbReference>
<evidence type="ECO:0000256" key="9">
    <source>
        <dbReference type="ARBA" id="ARBA00023136"/>
    </source>
</evidence>
<dbReference type="Gene3D" id="3.80.10.10">
    <property type="entry name" value="Ribonuclease Inhibitor"/>
    <property type="match status" value="1"/>
</dbReference>
<dbReference type="AlphaFoldDB" id="A0AAQ3NXA4"/>
<accession>A0AAQ3NXA4</accession>
<evidence type="ECO:0000256" key="6">
    <source>
        <dbReference type="ARBA" id="ARBA00022729"/>
    </source>
</evidence>
<keyword evidence="13" id="KW-0812">Transmembrane</keyword>
<sequence length="350" mass="38338">MVQVFTSLAWKLLAFPSLTRSTLFFLSPIHSHTERVEFPGRFLGFPELGCQKTQAVHGRVVLLWGLILVKMVLHSRIFSYHVVSFLLLISCGMNYGTDTDIFCLKTIKDTLEDPNNYLKFSWDFNNKTEGFICRFIGVECWHPDENKVLNLKLSNMGLKGQFPRAIQNCSSLTGLDLSINKLSGTIPGDISTLVPYVTSLDLSSNEFSGAIPVTLSNCTFLNSLRLDQNRLTGQIPLQFGILSRLKTFSVSNNLLTGQVPSFSSAVSVNYANNQGLCGGNGLGSCQAKNSKSNMAVIAGAAAGGVTLAALGLAVGMFFFVRRVSFKKKEEDPEGNKWARSLKGTKQIKAS</sequence>
<dbReference type="GO" id="GO:0016020">
    <property type="term" value="C:membrane"/>
    <property type="evidence" value="ECO:0007669"/>
    <property type="project" value="UniProtKB-SubCell"/>
</dbReference>
<dbReference type="Pfam" id="PF00560">
    <property type="entry name" value="LRR_1"/>
    <property type="match status" value="2"/>
</dbReference>
<dbReference type="InterPro" id="IPR001611">
    <property type="entry name" value="Leu-rich_rpt"/>
</dbReference>
<keyword evidence="8" id="KW-0611">Plant defense</keyword>
<evidence type="ECO:0000256" key="2">
    <source>
        <dbReference type="ARBA" id="ARBA00004191"/>
    </source>
</evidence>
<evidence type="ECO:0000256" key="8">
    <source>
        <dbReference type="ARBA" id="ARBA00022821"/>
    </source>
</evidence>
<keyword evidence="7" id="KW-0677">Repeat</keyword>
<dbReference type="GO" id="GO:0006952">
    <property type="term" value="P:defense response"/>
    <property type="evidence" value="ECO:0007669"/>
    <property type="project" value="UniProtKB-KW"/>
</dbReference>
<keyword evidence="4" id="KW-0964">Secreted</keyword>
<evidence type="ECO:0000256" key="3">
    <source>
        <dbReference type="ARBA" id="ARBA00022512"/>
    </source>
</evidence>
<evidence type="ECO:0000256" key="7">
    <source>
        <dbReference type="ARBA" id="ARBA00022737"/>
    </source>
</evidence>
<dbReference type="PANTHER" id="PTHR48010">
    <property type="entry name" value="OS05G0588300 PROTEIN"/>
    <property type="match status" value="1"/>
</dbReference>
<dbReference type="SUPFAM" id="SSF52058">
    <property type="entry name" value="L domain-like"/>
    <property type="match status" value="1"/>
</dbReference>